<organism evidence="2 3">
    <name type="scientific">Ancylostoma ceylanicum</name>
    <dbReference type="NCBI Taxonomy" id="53326"/>
    <lineage>
        <taxon>Eukaryota</taxon>
        <taxon>Metazoa</taxon>
        <taxon>Ecdysozoa</taxon>
        <taxon>Nematoda</taxon>
        <taxon>Chromadorea</taxon>
        <taxon>Rhabditida</taxon>
        <taxon>Rhabditina</taxon>
        <taxon>Rhabditomorpha</taxon>
        <taxon>Strongyloidea</taxon>
        <taxon>Ancylostomatidae</taxon>
        <taxon>Ancylostomatinae</taxon>
        <taxon>Ancylostoma</taxon>
    </lineage>
</organism>
<keyword evidence="3" id="KW-1185">Reference proteome</keyword>
<comment type="caution">
    <text evidence="2">The sequence shown here is derived from an EMBL/GenBank/DDBJ whole genome shotgun (WGS) entry which is preliminary data.</text>
</comment>
<feature type="signal peptide" evidence="1">
    <location>
        <begin position="1"/>
        <end position="17"/>
    </location>
</feature>
<feature type="chain" id="PRO_5001492190" evidence="1">
    <location>
        <begin position="18"/>
        <end position="190"/>
    </location>
</feature>
<evidence type="ECO:0000313" key="3">
    <source>
        <dbReference type="Proteomes" id="UP000024635"/>
    </source>
</evidence>
<reference evidence="3" key="1">
    <citation type="journal article" date="2015" name="Nat. Genet.">
        <title>The genome and transcriptome of the zoonotic hookworm Ancylostoma ceylanicum identify infection-specific gene families.</title>
        <authorList>
            <person name="Schwarz E.M."/>
            <person name="Hu Y."/>
            <person name="Antoshechkin I."/>
            <person name="Miller M.M."/>
            <person name="Sternberg P.W."/>
            <person name="Aroian R.V."/>
        </authorList>
    </citation>
    <scope>NUCLEOTIDE SEQUENCE</scope>
    <source>
        <strain evidence="3">HY135</strain>
    </source>
</reference>
<accession>A0A016UBC1</accession>
<dbReference type="Proteomes" id="UP000024635">
    <property type="component" value="Unassembled WGS sequence"/>
</dbReference>
<name>A0A016UBC1_9BILA</name>
<keyword evidence="1" id="KW-0732">Signal</keyword>
<proteinExistence type="predicted"/>
<gene>
    <name evidence="2" type="primary">Acey_s0049.g1850</name>
    <name evidence="2" type="synonym">Acey-nlp-5</name>
    <name evidence="2" type="ORF">Y032_0049g1850</name>
</gene>
<dbReference type="AlphaFoldDB" id="A0A016UBC1"/>
<dbReference type="OrthoDB" id="5820918at2759"/>
<dbReference type="EMBL" id="JARK01001385">
    <property type="protein sequence ID" value="EYC11913.1"/>
    <property type="molecule type" value="Genomic_DNA"/>
</dbReference>
<evidence type="ECO:0000313" key="2">
    <source>
        <dbReference type="EMBL" id="EYC11913.1"/>
    </source>
</evidence>
<evidence type="ECO:0000256" key="1">
    <source>
        <dbReference type="SAM" id="SignalP"/>
    </source>
</evidence>
<protein>
    <submittedName>
        <fullName evidence="2">Uncharacterized protein</fullName>
    </submittedName>
</protein>
<sequence length="190" mass="20494">MYVVVLSLLIAARTVCSTGKFELNDNDKRALSSFDTLAGIGLGKRAQLSSIDSLAGLGLGKRALSSFDTLGGIGLGKRSFIIAKRSVSSFDTLGGIGLGKRGDLFRGEKKALSSFDTLAGIGLGKRSKLFTRFVPTERGLKRLFFCSSSTMFPIEPSWRTNFEESRTEPANTSAKHNGTDFTMDLLSMMC</sequence>
<dbReference type="STRING" id="53326.A0A016UBC1"/>